<name>A0A1M5RXL7_9RHOB</name>
<dbReference type="EMBL" id="FQWM01000004">
    <property type="protein sequence ID" value="SHH30768.1"/>
    <property type="molecule type" value="Genomic_DNA"/>
</dbReference>
<evidence type="ECO:0000313" key="2">
    <source>
        <dbReference type="Proteomes" id="UP000184211"/>
    </source>
</evidence>
<protein>
    <submittedName>
        <fullName evidence="1">Uncharacterized protein</fullName>
    </submittedName>
</protein>
<dbReference type="AlphaFoldDB" id="A0A1M5RXL7"/>
<dbReference type="OrthoDB" id="7859107at2"/>
<organism evidence="1 2">
    <name type="scientific">Cognatishimia maritima</name>
    <dbReference type="NCBI Taxonomy" id="870908"/>
    <lineage>
        <taxon>Bacteria</taxon>
        <taxon>Pseudomonadati</taxon>
        <taxon>Pseudomonadota</taxon>
        <taxon>Alphaproteobacteria</taxon>
        <taxon>Rhodobacterales</taxon>
        <taxon>Paracoccaceae</taxon>
        <taxon>Cognatishimia</taxon>
    </lineage>
</organism>
<dbReference type="Proteomes" id="UP000184211">
    <property type="component" value="Unassembled WGS sequence"/>
</dbReference>
<accession>A0A1M5RXL7</accession>
<reference evidence="2" key="1">
    <citation type="submission" date="2016-11" db="EMBL/GenBank/DDBJ databases">
        <authorList>
            <person name="Varghese N."/>
            <person name="Submissions S."/>
        </authorList>
    </citation>
    <scope>NUCLEOTIDE SEQUENCE [LARGE SCALE GENOMIC DNA]</scope>
    <source>
        <strain evidence="2">DSM 28223</strain>
    </source>
</reference>
<gene>
    <name evidence="1" type="ORF">SAMN04488044_2323</name>
</gene>
<keyword evidence="2" id="KW-1185">Reference proteome</keyword>
<sequence length="64" mass="7254">MHIVIGLILVLVIMALLSNRKTRGCRWRMDRSQNRDGRTYFKCMACGAEAFTLNGQPPKGCEKP</sequence>
<proteinExistence type="predicted"/>
<dbReference type="RefSeq" id="WP_072793198.1">
    <property type="nucleotide sequence ID" value="NZ_FQWM01000004.1"/>
</dbReference>
<evidence type="ECO:0000313" key="1">
    <source>
        <dbReference type="EMBL" id="SHH30768.1"/>
    </source>
</evidence>